<dbReference type="EMBL" id="VSSQ01033624">
    <property type="protein sequence ID" value="MPM85282.1"/>
    <property type="molecule type" value="Genomic_DNA"/>
</dbReference>
<proteinExistence type="predicted"/>
<sequence length="110" mass="11758">MNVTFASTSLFPNAGIFNFRVFPVCIPFRMSSLTLNVNQISSKFVIVIIGAPVPTNSPCLGKISDTSPSIGETKKISPKYDFTSETAPFALFTRAKADALSSCSAPFTAI</sequence>
<comment type="caution">
    <text evidence="1">The sequence shown here is derived from an EMBL/GenBank/DDBJ whole genome shotgun (WGS) entry which is preliminary data.</text>
</comment>
<protein>
    <submittedName>
        <fullName evidence="1">Uncharacterized protein</fullName>
    </submittedName>
</protein>
<evidence type="ECO:0000313" key="1">
    <source>
        <dbReference type="EMBL" id="MPM85282.1"/>
    </source>
</evidence>
<reference evidence="1" key="1">
    <citation type="submission" date="2019-08" db="EMBL/GenBank/DDBJ databases">
        <authorList>
            <person name="Kucharzyk K."/>
            <person name="Murdoch R.W."/>
            <person name="Higgins S."/>
            <person name="Loffler F."/>
        </authorList>
    </citation>
    <scope>NUCLEOTIDE SEQUENCE</scope>
</reference>
<organism evidence="1">
    <name type="scientific">bioreactor metagenome</name>
    <dbReference type="NCBI Taxonomy" id="1076179"/>
    <lineage>
        <taxon>unclassified sequences</taxon>
        <taxon>metagenomes</taxon>
        <taxon>ecological metagenomes</taxon>
    </lineage>
</organism>
<accession>A0A645D9I2</accession>
<dbReference type="AlphaFoldDB" id="A0A645D9I2"/>
<name>A0A645D9I2_9ZZZZ</name>
<gene>
    <name evidence="1" type="ORF">SDC9_132360</name>
</gene>